<sequence>MALMPQLHSFPPLALDLPSSRMSVDFSTFTVSQPPPQEIRRTKPLPNPSGSQQITRKPILRPIPLQDVQERSEPASDASSQKSRRWPWSRQHSSERDSPIKLLSRTNSDVSTASSASKTSIAASSVSSRSISTGRTSLASIEYEAPRTLSERKPVGLSCLPLSLLESIMEYALCLPLTVAIGPQNSERRHMQYRYHRAGLDYIDIQLIRKHPIFLVSHHIRRVALDVLNQKCDFVVDLHRIYHTKVSSTVNDNLKVYEKFWVTENPPKMVTDTLKSLCRLNLRLPVPSCENGVHRGRDEDDWVDGSDGQGGGSWKLKSMKREQEDAARVLRCLDAIMNLVMAESSSTQIRGRAGTLSRTTSLKRSLSRTRSKRRGGGSESCESMADEEQSKRQLKRLEVTLVKKSSHIMVLPDTLGLIKLLRAVPVSGFTKYYFELEEHHVLWATKHRKKWKGFEPDGTRLLNDLQHLMIAEKPIEPIRTPTQFKFVQVDNNGKLQLSKKSMTGLERPVAQNLGRSDVSSPAARRMGLPWAQRKVHQRMDSNDSFAFMIDEGKRSIGNIGTNTSGRVTPPSVDELRKIAEDIKNGLY</sequence>
<evidence type="ECO:0000313" key="3">
    <source>
        <dbReference type="Proteomes" id="UP001280581"/>
    </source>
</evidence>
<dbReference type="EMBL" id="WVTA01000014">
    <property type="protein sequence ID" value="KAK3202335.1"/>
    <property type="molecule type" value="Genomic_DNA"/>
</dbReference>
<feature type="compositionally biased region" description="Basic residues" evidence="1">
    <location>
        <begin position="365"/>
        <end position="375"/>
    </location>
</feature>
<evidence type="ECO:0000313" key="2">
    <source>
        <dbReference type="EMBL" id="KAK3202335.1"/>
    </source>
</evidence>
<proteinExistence type="predicted"/>
<organism evidence="2 3">
    <name type="scientific">Pseudopithomyces chartarum</name>
    <dbReference type="NCBI Taxonomy" id="1892770"/>
    <lineage>
        <taxon>Eukaryota</taxon>
        <taxon>Fungi</taxon>
        <taxon>Dikarya</taxon>
        <taxon>Ascomycota</taxon>
        <taxon>Pezizomycotina</taxon>
        <taxon>Dothideomycetes</taxon>
        <taxon>Pleosporomycetidae</taxon>
        <taxon>Pleosporales</taxon>
        <taxon>Massarineae</taxon>
        <taxon>Didymosphaeriaceae</taxon>
        <taxon>Pseudopithomyces</taxon>
    </lineage>
</organism>
<feature type="compositionally biased region" description="Low complexity" evidence="1">
    <location>
        <begin position="354"/>
        <end position="364"/>
    </location>
</feature>
<gene>
    <name evidence="2" type="ORF">GRF29_161g827171</name>
</gene>
<dbReference type="Proteomes" id="UP001280581">
    <property type="component" value="Unassembled WGS sequence"/>
</dbReference>
<reference evidence="2 3" key="1">
    <citation type="submission" date="2021-02" db="EMBL/GenBank/DDBJ databases">
        <title>Genome assembly of Pseudopithomyces chartarum.</title>
        <authorList>
            <person name="Jauregui R."/>
            <person name="Singh J."/>
            <person name="Voisey C."/>
        </authorList>
    </citation>
    <scope>NUCLEOTIDE SEQUENCE [LARGE SCALE GENOMIC DNA]</scope>
    <source>
        <strain evidence="2 3">AGR01</strain>
    </source>
</reference>
<evidence type="ECO:0000256" key="1">
    <source>
        <dbReference type="SAM" id="MobiDB-lite"/>
    </source>
</evidence>
<comment type="caution">
    <text evidence="2">The sequence shown here is derived from an EMBL/GenBank/DDBJ whole genome shotgun (WGS) entry which is preliminary data.</text>
</comment>
<accession>A0AAN6LT78</accession>
<feature type="region of interest" description="Disordered" evidence="1">
    <location>
        <begin position="27"/>
        <end position="126"/>
    </location>
</feature>
<keyword evidence="3" id="KW-1185">Reference proteome</keyword>
<feature type="region of interest" description="Disordered" evidence="1">
    <location>
        <begin position="295"/>
        <end position="318"/>
    </location>
</feature>
<protein>
    <submittedName>
        <fullName evidence="2">Uncharacterized protein</fullName>
    </submittedName>
</protein>
<feature type="compositionally biased region" description="Low complexity" evidence="1">
    <location>
        <begin position="108"/>
        <end position="126"/>
    </location>
</feature>
<name>A0AAN6LT78_9PLEO</name>
<dbReference type="AlphaFoldDB" id="A0AAN6LT78"/>
<feature type="region of interest" description="Disordered" evidence="1">
    <location>
        <begin position="350"/>
        <end position="389"/>
    </location>
</feature>